<sequence length="1258" mass="141150">MSELLAERQRVALRDLTQLIAERSQLEQTLASNYENGRETAERDRNKAKKQLLERRESEIGEIDATFFARRDALAQRLKENLASFKARCTEALERVSDQAEEARENIQTRYDDKKWTIQSMREANERQADRDRDQGLRQLEKLRGQLDDLQAEAGEMLRHFRVSDPAARPKLPQDTEPPTRANLQAMIEEAQHILDVQWLRRGPWIMLKRMLGLGRGRIAGHGAAVLARVALGKRWCDQLVKETELEHDAARRRAVVQESQANQEARDKYEPALEQIDRNESMERARLEETLRTASESAQKEHDSALGKATAEYSIAHSTKTRELDELIAAAESICDRRLTLLRTERDNKWNAMAERWRSVFENLESTLADLFEARDASFPAWSELLDSKRPVPMSVPGGIPFGTLTLNWNLLKPKQPLDDRLPMPEDGPIRMPAFLPFPDRCSVLLKARDEGRTVAIQSLQSLMLRFLTALPPGKVRFTIIDPVGLGDNFAAFMHLADYDENLINGRIWTEPHQIEQRLTDLTAHMETVIQKYLRNQYRSIVEYNSHAGEVAEPFRVLVVANFPAQFTPEAARRLVSIVQTGGSCGVYTLLSVDTRSPLPQGFTLNDLEQLCTHLNWKDDGFAWKDNDLGNFPLKLETPPDDGMMTRLVQMVGERSLDANRVQVPFSFVAPRPEAEWHSDSRSGVMVALGRAGATKRQFMSLGKGTSQHVLVAGKTGSGKSTLLHALICNVALHYRPDEVVLYLIDFKKGVEFKPYAAFGLPHAQVVAIESEREFGLSVLQRLDAELRERGDRFRNLGVNDVASYREAAPNEPLPRILLIVDEFQEFFVADDRIAQDSALLLDRLVRQGRAFGLHVLLGSQTLGGAYTLARSTIDQMAVRIALQCSETDAQLILNKDNYAARLLSRPGEAIYNDAGGLIEGNDLFQVVWLEDDQREEILESIRAKADADPRYAHMRPLTFEGNAAAALEKNRQLAQLLDSATWTARQNRNEGATALAQAWLGEAIAIKDPTAAIFRRQSGSNLLLIGQDEESARSVLASAIVSIGLQQGPDARLFVFDGSNADDSQAMVLPQVTTALRPMATLVNRTALGTTFTELCDEVQRRLKGDSTDSAPRYLVIHGIQRFREVRKADDDYSFGRRGDRAASPGDQLVTLLRDGPPVGVHVLLWIDSLTNLNRTMDRSTLRDLGQRVLFQMSAGDSSNLVDSPIASRLGRNRALFTHDELEHPEKFRPYGPPSESWLAEVAAALARRCAIDSTP</sequence>
<evidence type="ECO:0000256" key="3">
    <source>
        <dbReference type="PROSITE-ProRule" id="PRU00289"/>
    </source>
</evidence>
<keyword evidence="2 3" id="KW-0067">ATP-binding</keyword>
<feature type="domain" description="FtsK" evidence="6">
    <location>
        <begin position="696"/>
        <end position="893"/>
    </location>
</feature>
<dbReference type="RefSeq" id="WP_162655862.1">
    <property type="nucleotide sequence ID" value="NZ_LR593887.1"/>
</dbReference>
<feature type="region of interest" description="Disordered" evidence="5">
    <location>
        <begin position="31"/>
        <end position="50"/>
    </location>
</feature>
<dbReference type="GO" id="GO:0005524">
    <property type="term" value="F:ATP binding"/>
    <property type="evidence" value="ECO:0007669"/>
    <property type="project" value="UniProtKB-UniRule"/>
</dbReference>
<reference evidence="7" key="1">
    <citation type="submission" date="2019-04" db="EMBL/GenBank/DDBJ databases">
        <authorList>
            <consortium name="Science for Life Laboratories"/>
        </authorList>
    </citation>
    <scope>NUCLEOTIDE SEQUENCE</scope>
    <source>
        <strain evidence="7">MBLW1</strain>
    </source>
</reference>
<evidence type="ECO:0000256" key="5">
    <source>
        <dbReference type="SAM" id="MobiDB-lite"/>
    </source>
</evidence>
<feature type="binding site" evidence="3">
    <location>
        <begin position="715"/>
        <end position="722"/>
    </location>
    <ligand>
        <name>ATP</name>
        <dbReference type="ChEBI" id="CHEBI:30616"/>
    </ligand>
</feature>
<evidence type="ECO:0000313" key="7">
    <source>
        <dbReference type="EMBL" id="VIP00663.1"/>
    </source>
</evidence>
<dbReference type="PANTHER" id="PTHR22683">
    <property type="entry name" value="SPORULATION PROTEIN RELATED"/>
    <property type="match status" value="1"/>
</dbReference>
<name>A0A6C2YHP8_9BACT</name>
<dbReference type="GO" id="GO:0051301">
    <property type="term" value="P:cell division"/>
    <property type="evidence" value="ECO:0007669"/>
    <property type="project" value="UniProtKB-KW"/>
</dbReference>
<dbReference type="EMBL" id="LR593887">
    <property type="protein sequence ID" value="VTR96744.1"/>
    <property type="molecule type" value="Genomic_DNA"/>
</dbReference>
<keyword evidence="8" id="KW-1185">Reference proteome</keyword>
<dbReference type="InterPro" id="IPR003593">
    <property type="entry name" value="AAA+_ATPase"/>
</dbReference>
<dbReference type="InterPro" id="IPR050206">
    <property type="entry name" value="FtsK/SpoIIIE/SftA"/>
</dbReference>
<proteinExistence type="predicted"/>
<dbReference type="Pfam" id="PF01580">
    <property type="entry name" value="FtsK_SpoIIIE"/>
    <property type="match status" value="1"/>
</dbReference>
<dbReference type="AlphaFoldDB" id="A0A6C2YHP8"/>
<evidence type="ECO:0000313" key="8">
    <source>
        <dbReference type="Proteomes" id="UP000464378"/>
    </source>
</evidence>
<organism evidence="7">
    <name type="scientific">Tuwongella immobilis</name>
    <dbReference type="NCBI Taxonomy" id="692036"/>
    <lineage>
        <taxon>Bacteria</taxon>
        <taxon>Pseudomonadati</taxon>
        <taxon>Planctomycetota</taxon>
        <taxon>Planctomycetia</taxon>
        <taxon>Gemmatales</taxon>
        <taxon>Gemmataceae</taxon>
        <taxon>Tuwongella</taxon>
    </lineage>
</organism>
<feature type="compositionally biased region" description="Basic and acidic residues" evidence="5">
    <location>
        <begin position="36"/>
        <end position="50"/>
    </location>
</feature>
<dbReference type="InterPro" id="IPR027417">
    <property type="entry name" value="P-loop_NTPase"/>
</dbReference>
<evidence type="ECO:0000256" key="1">
    <source>
        <dbReference type="ARBA" id="ARBA00022741"/>
    </source>
</evidence>
<dbReference type="EMBL" id="LR586016">
    <property type="protein sequence ID" value="VIP00663.1"/>
    <property type="molecule type" value="Genomic_DNA"/>
</dbReference>
<keyword evidence="4" id="KW-0175">Coiled coil</keyword>
<dbReference type="SMART" id="SM00382">
    <property type="entry name" value="AAA"/>
    <property type="match status" value="1"/>
</dbReference>
<keyword evidence="7" id="KW-0132">Cell division</keyword>
<accession>A0A6C2YHP8</accession>
<dbReference type="PANTHER" id="PTHR22683:SF41">
    <property type="entry name" value="DNA TRANSLOCASE FTSK"/>
    <property type="match status" value="1"/>
</dbReference>
<dbReference type="GO" id="GO:0003677">
    <property type="term" value="F:DNA binding"/>
    <property type="evidence" value="ECO:0007669"/>
    <property type="project" value="InterPro"/>
</dbReference>
<dbReference type="KEGG" id="tim:GMBLW1_32970"/>
<dbReference type="InParanoid" id="A0A6C2YHP8"/>
<gene>
    <name evidence="7" type="ORF">GMBLW1_32970</name>
</gene>
<evidence type="ECO:0000259" key="6">
    <source>
        <dbReference type="PROSITE" id="PS50901"/>
    </source>
</evidence>
<dbReference type="PROSITE" id="PS50901">
    <property type="entry name" value="FTSK"/>
    <property type="match status" value="1"/>
</dbReference>
<evidence type="ECO:0000256" key="2">
    <source>
        <dbReference type="ARBA" id="ARBA00022840"/>
    </source>
</evidence>
<keyword evidence="1 3" id="KW-0547">Nucleotide-binding</keyword>
<feature type="coiled-coil region" evidence="4">
    <location>
        <begin position="75"/>
        <end position="160"/>
    </location>
</feature>
<protein>
    <recommendedName>
        <fullName evidence="6">FtsK domain-containing protein</fullName>
    </recommendedName>
</protein>
<dbReference type="SUPFAM" id="SSF52540">
    <property type="entry name" value="P-loop containing nucleoside triphosphate hydrolases"/>
    <property type="match status" value="1"/>
</dbReference>
<dbReference type="Proteomes" id="UP000464378">
    <property type="component" value="Chromosome"/>
</dbReference>
<dbReference type="Gene3D" id="3.40.50.300">
    <property type="entry name" value="P-loop containing nucleotide triphosphate hydrolases"/>
    <property type="match status" value="3"/>
</dbReference>
<keyword evidence="7" id="KW-0131">Cell cycle</keyword>
<evidence type="ECO:0000256" key="4">
    <source>
        <dbReference type="SAM" id="Coils"/>
    </source>
</evidence>
<dbReference type="InterPro" id="IPR002543">
    <property type="entry name" value="FtsK_dom"/>
</dbReference>